<dbReference type="Pfam" id="PF21075">
    <property type="entry name" value="GDH_ACT1"/>
    <property type="match status" value="1"/>
</dbReference>
<dbReference type="InterPro" id="IPR049064">
    <property type="entry name" value="NAD_Glu_DH_ACT3"/>
</dbReference>
<dbReference type="GO" id="GO:0004069">
    <property type="term" value="F:L-aspartate:2-oxoglutarate aminotransferase activity"/>
    <property type="evidence" value="ECO:0007669"/>
    <property type="project" value="InterPro"/>
</dbReference>
<dbReference type="Pfam" id="PF05088">
    <property type="entry name" value="Bac_GDH_CD"/>
    <property type="match status" value="1"/>
</dbReference>
<protein>
    <submittedName>
        <fullName evidence="6">NAD-glutamate dehydrogenase</fullName>
    </submittedName>
</protein>
<dbReference type="SUPFAM" id="SSF53223">
    <property type="entry name" value="Aminoacid dehydrogenase-like, N-terminal domain"/>
    <property type="match status" value="1"/>
</dbReference>
<organism evidence="6 7">
    <name type="scientific">Nocardia stercoris</name>
    <dbReference type="NCBI Taxonomy" id="2483361"/>
    <lineage>
        <taxon>Bacteria</taxon>
        <taxon>Bacillati</taxon>
        <taxon>Actinomycetota</taxon>
        <taxon>Actinomycetes</taxon>
        <taxon>Mycobacteriales</taxon>
        <taxon>Nocardiaceae</taxon>
        <taxon>Nocardia</taxon>
    </lineage>
</organism>
<evidence type="ECO:0000259" key="1">
    <source>
        <dbReference type="Pfam" id="PF05088"/>
    </source>
</evidence>
<feature type="domain" description="NAD-glutamate dehydrogenase N-terminal ACT1" evidence="3">
    <location>
        <begin position="34"/>
        <end position="160"/>
    </location>
</feature>
<dbReference type="Pfam" id="PF21079">
    <property type="entry name" value="GDH_HM2"/>
    <property type="match status" value="1"/>
</dbReference>
<accession>A0A3M2KXX7</accession>
<comment type="caution">
    <text evidence="6">The sequence shown here is derived from an EMBL/GenBank/DDBJ whole genome shotgun (WGS) entry which is preliminary data.</text>
</comment>
<dbReference type="InterPro" id="IPR046346">
    <property type="entry name" value="Aminoacid_DH-like_N_sf"/>
</dbReference>
<dbReference type="EMBL" id="RFFH01000014">
    <property type="protein sequence ID" value="RMI29506.1"/>
    <property type="molecule type" value="Genomic_DNA"/>
</dbReference>
<dbReference type="RefSeq" id="WP_122190739.1">
    <property type="nucleotide sequence ID" value="NZ_RFFH01000014.1"/>
</dbReference>
<feature type="domain" description="NAD-glutamate dehydrogenase ACT2" evidence="4">
    <location>
        <begin position="362"/>
        <end position="454"/>
    </location>
</feature>
<dbReference type="InterPro" id="IPR049058">
    <property type="entry name" value="NAD_Glu_DH_HM2"/>
</dbReference>
<sequence length="1582" mass="170762">MTATTQQVIPGPWPRDTRSGVEAVYFRSMGSGAVTPTVPDRTEQVFGRHLQLAARRLPGTALVRVYRPEADGDLGPAVQLVTDDMPLLVDSVTAAVRRWGADVVAVVHPVIAVIRDSGGRLTAVAEPGVTADRSVAESWIHLQLNADAGPATLDRIERGLPPLLDLLRRVDDDTPEMTDSLLALADTLGDAESARLLRWLADGHFTLLGAAGYPGSGDAAPGPCWGILRDRPELAALGTAASASAADDDAALRLSLGSLDEVLPGTPDGCVITVTVDGRRHVYIGAFTVTGSHEDILYIPVVRERVRRVIERSGASMNSFTGQALLEALQSFPRAELFATDADRLFETVSVVPAAGQLREVRLFLRQDAGDGAVYCLVYLPRDRYSAATRTRLREVLRAELGGAQVDYTARVTESELATLYFTVHRRPGEVPADLTERNRARIEQLLTVAARSWADRVVAAAAPMPAIGPDLAHRYATLFPESYRQEREPEQALADALRLRQLPAGAVDSTLYRRRDAAPGEWRFTLYVAGAGVSLSRILPVLHSLGVEVVDERPYAVGLPDGIDRWIYDFGLRLPVDLPGGRAAGTLRDRVSAAVEALWGGAAEVDGLNELVLRAGLGWRVVTVLRAYAKYLRQAGFAYGLTGITRVLVAHPGIAALLVELFEARFDPDLDRRIRFERVRVLTADLQERIDAVAGLDADRILRALLDLTLATLRTNYFRVDADGQAPAFLSLKLDAIGLAELPEPRPRFEIFVYSPRVEGVHLRFGAVARGGLRWSDRLEDFRTEILGLVKAQAVKNAVIVPVGAKGGFVVKRPPVATGDAAADRAAAQAEGIACYRTFISGLLDLTDNTDRGSGEVLPPPRVVRYDGDDTYLVVAADKGTATFSDIANEVAARYGFWLGDAFASGGSIGYDHKAMGITAKGAWESVKRHFAELGIDTQTTDFTVVGVGDMSGDVFGNGMLLSEHIRLVAAFDHRHIFLDPDPVAAVSFRERQRMFALPRSSWADYDTALISAGGGVYDRSSKSIPVSPQVRAALGLDARIVALAPPELIRAILLAPVDLLWNGGIGTYVKASTETDAQVGDKSNDAVRVDAISLRAKVIGEGGNLGLTALGRIEFARAGGRCNTDAVDNSAGVDCSDHEVNIKVLLDGAVAAGELSPAERNDLLAAQTDEVAALVLRDNISQNRRLGLSRSHAAQMAPVHRRLLAELESRTGLDRRLEALPDEAELKRRIAAGTGLTSPELSNLLAHVKLALKDDLLAGGLPDSPAFGAVLPQYVPAPLRERFAAGLRAHPLRRQIIATEVVNRMVDNGGITYAFRLAEQAGATTEDAVRAYTAVTEIFDLPALWQRIRTAAVPAAQAYRLELETDRTLDRASRWLLAHRPQPIAVAADIARYRDGVRALGPRVDRWLAERPAAERLVSAQAPGAEFDSAAGELVREVSALIHHYALLDVIDIAEIADRDPEEVADLYFALDDNFGIQSLLDAVTALDRGDRWHALARLAVRDDLYGSLRAVTLDVLQATAPEDSPAAKIADWESRNRTRLTRTRATLTELAAADTLDMAALAVAARQLRTLAGTPTPKP</sequence>
<dbReference type="GO" id="GO:0006538">
    <property type="term" value="P:L-glutamate catabolic process"/>
    <property type="evidence" value="ECO:0007669"/>
    <property type="project" value="InterPro"/>
</dbReference>
<dbReference type="PANTHER" id="PTHR43403:SF1">
    <property type="entry name" value="NAD-SPECIFIC GLUTAMATE DEHYDROGENASE"/>
    <property type="match status" value="1"/>
</dbReference>
<evidence type="ECO:0000259" key="5">
    <source>
        <dbReference type="Pfam" id="PF21077"/>
    </source>
</evidence>
<dbReference type="InterPro" id="IPR036291">
    <property type="entry name" value="NAD(P)-bd_dom_sf"/>
</dbReference>
<evidence type="ECO:0000259" key="3">
    <source>
        <dbReference type="Pfam" id="PF21075"/>
    </source>
</evidence>
<evidence type="ECO:0000313" key="7">
    <source>
        <dbReference type="Proteomes" id="UP000279275"/>
    </source>
</evidence>
<dbReference type="Pfam" id="PF21074">
    <property type="entry name" value="GDH_C"/>
    <property type="match status" value="1"/>
</dbReference>
<dbReference type="InterPro" id="IPR049056">
    <property type="entry name" value="NAD_Glu_DH_HM3"/>
</dbReference>
<evidence type="ECO:0000259" key="2">
    <source>
        <dbReference type="Pfam" id="PF21074"/>
    </source>
</evidence>
<dbReference type="Pfam" id="PF21076">
    <property type="entry name" value="GDH_ACT2"/>
    <property type="match status" value="1"/>
</dbReference>
<feature type="domain" description="NAD-glutamate dehydrogenase ACT3" evidence="5">
    <location>
        <begin position="511"/>
        <end position="576"/>
    </location>
</feature>
<dbReference type="Proteomes" id="UP000279275">
    <property type="component" value="Unassembled WGS sequence"/>
</dbReference>
<reference evidence="6 7" key="1">
    <citation type="submission" date="2018-10" db="EMBL/GenBank/DDBJ databases">
        <title>Isolation from cow dung.</title>
        <authorList>
            <person name="Ling L."/>
        </authorList>
    </citation>
    <scope>NUCLEOTIDE SEQUENCE [LARGE SCALE GENOMIC DNA]</scope>
    <source>
        <strain evidence="6 7">NEAU-LL90</strain>
    </source>
</reference>
<keyword evidence="7" id="KW-1185">Reference proteome</keyword>
<name>A0A3M2KXX7_9NOCA</name>
<dbReference type="InterPro" id="IPR049059">
    <property type="entry name" value="NAD_Glu_DH_HM1"/>
</dbReference>
<dbReference type="OrthoDB" id="9758052at2"/>
<feature type="domain" description="NAD-specific glutamate dehydrogenase C-terminal" evidence="2">
    <location>
        <begin position="1235"/>
        <end position="1572"/>
    </location>
</feature>
<dbReference type="Pfam" id="PF21077">
    <property type="entry name" value="GDH_ACT3"/>
    <property type="match status" value="1"/>
</dbReference>
<dbReference type="InterPro" id="IPR028971">
    <property type="entry name" value="NAD-GDH_cat"/>
</dbReference>
<evidence type="ECO:0000259" key="4">
    <source>
        <dbReference type="Pfam" id="PF21076"/>
    </source>
</evidence>
<dbReference type="InterPro" id="IPR048381">
    <property type="entry name" value="GDH_C"/>
</dbReference>
<dbReference type="InterPro" id="IPR007780">
    <property type="entry name" value="NAD_Glu_DH_bac"/>
</dbReference>
<evidence type="ECO:0000313" key="6">
    <source>
        <dbReference type="EMBL" id="RMI29506.1"/>
    </source>
</evidence>
<dbReference type="Pfam" id="PF21078">
    <property type="entry name" value="GDH_HM3"/>
    <property type="match status" value="1"/>
</dbReference>
<dbReference type="PIRSF" id="PIRSF036761">
    <property type="entry name" value="GDH_Mll4104"/>
    <property type="match status" value="1"/>
</dbReference>
<dbReference type="Pfam" id="PF21073">
    <property type="entry name" value="GDH_HM1"/>
    <property type="match status" value="1"/>
</dbReference>
<feature type="domain" description="NAD-glutamate dehydrogenase catalytic" evidence="1">
    <location>
        <begin position="687"/>
        <end position="1189"/>
    </location>
</feature>
<dbReference type="InterPro" id="IPR024727">
    <property type="entry name" value="NAD_Glu_DH_N_ACT1"/>
</dbReference>
<dbReference type="SUPFAM" id="SSF51735">
    <property type="entry name" value="NAD(P)-binding Rossmann-fold domains"/>
    <property type="match status" value="1"/>
</dbReference>
<dbReference type="PANTHER" id="PTHR43403">
    <property type="entry name" value="NAD-SPECIFIC GLUTAMATE DEHYDROGENASE"/>
    <property type="match status" value="1"/>
</dbReference>
<dbReference type="InterPro" id="IPR049062">
    <property type="entry name" value="NAD_Glu_DH_ACT2"/>
</dbReference>
<gene>
    <name evidence="6" type="ORF">EBN03_25880</name>
</gene>
<dbReference type="GO" id="GO:0004352">
    <property type="term" value="F:glutamate dehydrogenase (NAD+) activity"/>
    <property type="evidence" value="ECO:0007669"/>
    <property type="project" value="InterPro"/>
</dbReference>
<proteinExistence type="predicted"/>